<evidence type="ECO:0000313" key="4">
    <source>
        <dbReference type="Proteomes" id="UP000027120"/>
    </source>
</evidence>
<dbReference type="GO" id="GO:0042645">
    <property type="term" value="C:mitochondrial nucleoid"/>
    <property type="evidence" value="ECO:0000318"/>
    <property type="project" value="GO_Central"/>
</dbReference>
<accession>A0A067GQC5</accession>
<dbReference type="GO" id="GO:0008047">
    <property type="term" value="F:enzyme activator activity"/>
    <property type="evidence" value="ECO:0000318"/>
    <property type="project" value="GO_Central"/>
</dbReference>
<keyword evidence="1 2" id="KW-0238">DNA-binding</keyword>
<dbReference type="PANTHER" id="PTHR10302:SF23">
    <property type="entry name" value="PROTEIN OSB4, CHLOROPLASTIC"/>
    <property type="match status" value="1"/>
</dbReference>
<name>A0A067GQC5_CITSI</name>
<gene>
    <name evidence="3" type="ORF">CISIN_1g017902mg</name>
</gene>
<dbReference type="GO" id="GO:0090297">
    <property type="term" value="P:positive regulation of mitochondrial DNA replication"/>
    <property type="evidence" value="ECO:0000318"/>
    <property type="project" value="GO_Central"/>
</dbReference>
<evidence type="ECO:0000256" key="1">
    <source>
        <dbReference type="ARBA" id="ARBA00023125"/>
    </source>
</evidence>
<dbReference type="KEGG" id="cit:102610125"/>
<reference evidence="3 4" key="1">
    <citation type="submission" date="2014-04" db="EMBL/GenBank/DDBJ databases">
        <authorList>
            <consortium name="International Citrus Genome Consortium"/>
            <person name="Gmitter F."/>
            <person name="Chen C."/>
            <person name="Farmerie W."/>
            <person name="Harkins T."/>
            <person name="Desany B."/>
            <person name="Mohiuddin M."/>
            <person name="Kodira C."/>
            <person name="Borodovsky M."/>
            <person name="Lomsadze A."/>
            <person name="Burns P."/>
            <person name="Jenkins J."/>
            <person name="Prochnik S."/>
            <person name="Shu S."/>
            <person name="Chapman J."/>
            <person name="Pitluck S."/>
            <person name="Schmutz J."/>
            <person name="Rokhsar D."/>
        </authorList>
    </citation>
    <scope>NUCLEOTIDE SEQUENCE</scope>
</reference>
<dbReference type="GO" id="GO:0003697">
    <property type="term" value="F:single-stranded DNA binding"/>
    <property type="evidence" value="ECO:0000318"/>
    <property type="project" value="GO_Central"/>
</dbReference>
<dbReference type="SMR" id="A0A067GQC5"/>
<evidence type="ECO:0000256" key="2">
    <source>
        <dbReference type="PROSITE-ProRule" id="PRU00252"/>
    </source>
</evidence>
<evidence type="ECO:0000313" key="3">
    <source>
        <dbReference type="EMBL" id="KDO77526.1"/>
    </source>
</evidence>
<dbReference type="PaxDb" id="2711-XP_006468401.1"/>
<protein>
    <submittedName>
        <fullName evidence="3">Uncharacterized protein</fullName>
    </submittedName>
</protein>
<sequence>MMYSLRRVMAQIGRSQTTVKRIILYSPAHFTRPFSSRAHQFTKATTKTTTSKDVVWPKPSEIPFQVKVANSVNLIGHVDAPVQFQTSSDGKHWAGTVIVQHAASHSLWIPILFEGDLAHIASSHLKKDDHVHIAGQLTADPPAIEGQANVQVMVHSLNLIEPTSQKRMFFVSKKQEAATVDHSVKISSSKKDGDSALSSWRDLLDNPEQWRDYRSDKLKGLVKPRYPDFKRKDGTLPLWLNSAPDWVLSELEGVVFDKSKPVLDDQTRKSNYVKKSKGVVFDKSKPVLDDQTQKSNYVKKSKVDDLWKDLVENPDKWWDNRLDKKSEKGPDFKHKETGKPLWLNYSPAWVTSQLPPVKSTVKSK</sequence>
<dbReference type="Proteomes" id="UP000027120">
    <property type="component" value="Unassembled WGS sequence"/>
</dbReference>
<organism evidence="3 4">
    <name type="scientific">Citrus sinensis</name>
    <name type="common">Sweet orange</name>
    <name type="synonym">Citrus aurantium var. sinensis</name>
    <dbReference type="NCBI Taxonomy" id="2711"/>
    <lineage>
        <taxon>Eukaryota</taxon>
        <taxon>Viridiplantae</taxon>
        <taxon>Streptophyta</taxon>
        <taxon>Embryophyta</taxon>
        <taxon>Tracheophyta</taxon>
        <taxon>Spermatophyta</taxon>
        <taxon>Magnoliopsida</taxon>
        <taxon>eudicotyledons</taxon>
        <taxon>Gunneridae</taxon>
        <taxon>Pentapetalae</taxon>
        <taxon>rosids</taxon>
        <taxon>malvids</taxon>
        <taxon>Sapindales</taxon>
        <taxon>Rutaceae</taxon>
        <taxon>Aurantioideae</taxon>
        <taxon>Citrus</taxon>
    </lineage>
</organism>
<dbReference type="PANTHER" id="PTHR10302">
    <property type="entry name" value="SINGLE-STRANDED DNA-BINDING PROTEIN"/>
    <property type="match status" value="1"/>
</dbReference>
<dbReference type="PROSITE" id="PS50935">
    <property type="entry name" value="SSB"/>
    <property type="match status" value="1"/>
</dbReference>
<proteinExistence type="predicted"/>
<dbReference type="STRING" id="2711.A0A067GQC5"/>
<dbReference type="EMBL" id="KK784880">
    <property type="protein sequence ID" value="KDO77526.1"/>
    <property type="molecule type" value="Genomic_DNA"/>
</dbReference>
<dbReference type="AlphaFoldDB" id="A0A067GQC5"/>
<dbReference type="SUPFAM" id="SSF50249">
    <property type="entry name" value="Nucleic acid-binding proteins"/>
    <property type="match status" value="1"/>
</dbReference>
<dbReference type="Gene3D" id="2.40.50.140">
    <property type="entry name" value="Nucleic acid-binding proteins"/>
    <property type="match status" value="1"/>
</dbReference>
<dbReference type="InterPro" id="IPR012340">
    <property type="entry name" value="NA-bd_OB-fold"/>
</dbReference>
<dbReference type="GO" id="GO:0006260">
    <property type="term" value="P:DNA replication"/>
    <property type="evidence" value="ECO:0000318"/>
    <property type="project" value="GO_Central"/>
</dbReference>
<dbReference type="InterPro" id="IPR000424">
    <property type="entry name" value="Primosome_PriB/ssb"/>
</dbReference>
<dbReference type="eggNOG" id="ENOG502QPSC">
    <property type="taxonomic scope" value="Eukaryota"/>
</dbReference>
<keyword evidence="4" id="KW-1185">Reference proteome</keyword>
<dbReference type="InterPro" id="IPR011344">
    <property type="entry name" value="ssDNA-bd"/>
</dbReference>